<dbReference type="CDD" id="cd06257">
    <property type="entry name" value="DnaJ"/>
    <property type="match status" value="1"/>
</dbReference>
<feature type="domain" description="J" evidence="2">
    <location>
        <begin position="9"/>
        <end position="77"/>
    </location>
</feature>
<dbReference type="SUPFAM" id="SSF46565">
    <property type="entry name" value="Chaperone J-domain"/>
    <property type="match status" value="1"/>
</dbReference>
<accession>A0A097A5H2</accession>
<dbReference type="InterPro" id="IPR036869">
    <property type="entry name" value="J_dom_sf"/>
</dbReference>
<dbReference type="EMBL" id="KM282376">
    <property type="protein sequence ID" value="AIS40924.1"/>
    <property type="molecule type" value="Genomic_DNA"/>
</dbReference>
<sequence length="180" mass="21244">MDTVLSREDARELMGLLRLDMAVYGNLPLMRKAYLKRCKELHPDKGGDETMMKKLNELYKLMEDNIREVHSNVEAAGWKAEEVGDDCYPSFENVFVKDWHLCSNYMVSSCYCMMCLLKGRHIIRAFERKLNRTRPGRPLVWIDCYCFDCYRLWFGLDLSWATFTAWNTILINTPLKHLKL</sequence>
<dbReference type="InterPro" id="IPR036092">
    <property type="entry name" value="Papo_T_antigensf"/>
</dbReference>
<dbReference type="SMART" id="SM00271">
    <property type="entry name" value="DnaJ"/>
    <property type="match status" value="1"/>
</dbReference>
<evidence type="ECO:0000313" key="4">
    <source>
        <dbReference type="Proteomes" id="UP000112478"/>
    </source>
</evidence>
<dbReference type="GeneID" id="20712856"/>
<dbReference type="OrthoDB" id="14669at10239"/>
<organism evidence="3 4">
    <name type="scientific">Sea otter polyomavirus 1</name>
    <dbReference type="NCBI Taxonomy" id="1552409"/>
    <lineage>
        <taxon>Viruses</taxon>
        <taxon>Monodnaviria</taxon>
        <taxon>Shotokuvirae</taxon>
        <taxon>Cossaviricota</taxon>
        <taxon>Papovaviricetes</taxon>
        <taxon>Sepolyvirales</taxon>
        <taxon>Polyomaviridae</taxon>
    </lineage>
</organism>
<dbReference type="InterPro" id="IPR003354">
    <property type="entry name" value="Papo_T_antigen"/>
</dbReference>
<dbReference type="RefSeq" id="YP_009091978.1">
    <property type="nucleotide sequence ID" value="NC_025259.1"/>
</dbReference>
<dbReference type="Proteomes" id="UP000112478">
    <property type="component" value="Segment"/>
</dbReference>
<dbReference type="Gene3D" id="1.10.287.110">
    <property type="entry name" value="DnaJ domain"/>
    <property type="match status" value="1"/>
</dbReference>
<dbReference type="Gene3D" id="1.20.120.1860">
    <property type="entry name" value="Small t-antigen, unique domain"/>
    <property type="match status" value="1"/>
</dbReference>
<keyword evidence="4" id="KW-1185">Reference proteome</keyword>
<dbReference type="SUPFAM" id="SSF161240">
    <property type="entry name" value="T-antigen specific domain-like"/>
    <property type="match status" value="1"/>
</dbReference>
<evidence type="ECO:0000256" key="1">
    <source>
        <dbReference type="ARBA" id="ARBA00022518"/>
    </source>
</evidence>
<evidence type="ECO:0000313" key="3">
    <source>
        <dbReference type="EMBL" id="AIS40924.1"/>
    </source>
</evidence>
<name>A0A097A5H2_9POLY</name>
<reference evidence="3 4" key="1">
    <citation type="submission" date="2014-08" db="EMBL/GenBank/DDBJ databases">
        <authorList>
            <person name="Ng T.F.F."/>
            <person name="Miller M."/>
            <person name="Kondov N.O."/>
            <person name="Dodd E."/>
            <person name="Deng X."/>
            <person name="Delwart E."/>
        </authorList>
    </citation>
    <scope>NUCLEOTIDE SEQUENCE [LARGE SCALE GENOMIC DNA]</scope>
    <source>
        <strain evidence="3">6831-13</strain>
    </source>
</reference>
<protein>
    <submittedName>
        <fullName evidence="3">Small T antigen</fullName>
    </submittedName>
</protein>
<dbReference type="PROSITE" id="PS50076">
    <property type="entry name" value="DNAJ_2"/>
    <property type="match status" value="1"/>
</dbReference>
<dbReference type="Pfam" id="PF02380">
    <property type="entry name" value="Papo_T_antigen"/>
    <property type="match status" value="1"/>
</dbReference>
<dbReference type="InterPro" id="IPR001623">
    <property type="entry name" value="DnaJ_domain"/>
</dbReference>
<keyword evidence="1" id="KW-0244">Early protein</keyword>
<proteinExistence type="predicted"/>
<evidence type="ECO:0000259" key="2">
    <source>
        <dbReference type="PROSITE" id="PS50076"/>
    </source>
</evidence>
<dbReference type="KEGG" id="vg:20712856"/>